<feature type="binding site" evidence="4">
    <location>
        <position position="151"/>
    </location>
    <ligand>
        <name>a divalent metal cation</name>
        <dbReference type="ChEBI" id="CHEBI:60240"/>
        <label>1</label>
    </ligand>
</feature>
<organism evidence="5 6">
    <name type="scientific">Phaedon cochleariae</name>
    <name type="common">Mustard beetle</name>
    <dbReference type="NCBI Taxonomy" id="80249"/>
    <lineage>
        <taxon>Eukaryota</taxon>
        <taxon>Metazoa</taxon>
        <taxon>Ecdysozoa</taxon>
        <taxon>Arthropoda</taxon>
        <taxon>Hexapoda</taxon>
        <taxon>Insecta</taxon>
        <taxon>Pterygota</taxon>
        <taxon>Neoptera</taxon>
        <taxon>Endopterygota</taxon>
        <taxon>Coleoptera</taxon>
        <taxon>Polyphaga</taxon>
        <taxon>Cucujiformia</taxon>
        <taxon>Chrysomeloidea</taxon>
        <taxon>Chrysomelidae</taxon>
        <taxon>Chrysomelinae</taxon>
        <taxon>Chrysomelini</taxon>
        <taxon>Phaedon</taxon>
    </lineage>
</organism>
<keyword evidence="6" id="KW-1185">Reference proteome</keyword>
<dbReference type="OrthoDB" id="3345469at2759"/>
<dbReference type="GO" id="GO:0046872">
    <property type="term" value="F:metal ion binding"/>
    <property type="evidence" value="ECO:0007669"/>
    <property type="project" value="UniProtKB-KW"/>
</dbReference>
<dbReference type="Pfam" id="PF01784">
    <property type="entry name" value="DUF34_NIF3"/>
    <property type="match status" value="1"/>
</dbReference>
<dbReference type="InterPro" id="IPR002678">
    <property type="entry name" value="DUF34/NIF3"/>
</dbReference>
<evidence type="ECO:0000256" key="4">
    <source>
        <dbReference type="PIRSR" id="PIRSR602678-1"/>
    </source>
</evidence>
<dbReference type="FunFam" id="3.40.1390.30:FF:000001">
    <property type="entry name" value="GTP cyclohydrolase 1 type 2"/>
    <property type="match status" value="1"/>
</dbReference>
<dbReference type="InterPro" id="IPR017222">
    <property type="entry name" value="DUF34/NIF3_animal"/>
</dbReference>
<accession>A0A9P0GUL1</accession>
<name>A0A9P0GUL1_PHACE</name>
<feature type="binding site" evidence="4">
    <location>
        <position position="113"/>
    </location>
    <ligand>
        <name>a divalent metal cation</name>
        <dbReference type="ChEBI" id="CHEBI:60240"/>
        <label>1</label>
    </ligand>
</feature>
<evidence type="ECO:0000313" key="5">
    <source>
        <dbReference type="EMBL" id="CAH1155837.1"/>
    </source>
</evidence>
<evidence type="ECO:0000256" key="2">
    <source>
        <dbReference type="ARBA" id="ARBA00019069"/>
    </source>
</evidence>
<reference evidence="5" key="1">
    <citation type="submission" date="2022-01" db="EMBL/GenBank/DDBJ databases">
        <authorList>
            <person name="King R."/>
        </authorList>
    </citation>
    <scope>NUCLEOTIDE SEQUENCE</scope>
</reference>
<proteinExistence type="inferred from homology"/>
<dbReference type="PIRSF" id="PIRSF037490">
    <property type="entry name" value="UCP037490_NIF3_euk"/>
    <property type="match status" value="1"/>
</dbReference>
<dbReference type="GO" id="GO:0005739">
    <property type="term" value="C:mitochondrion"/>
    <property type="evidence" value="ECO:0007669"/>
    <property type="project" value="TreeGrafter"/>
</dbReference>
<dbReference type="AlphaFoldDB" id="A0A9P0GUL1"/>
<feature type="binding site" evidence="4">
    <location>
        <position position="279"/>
    </location>
    <ligand>
        <name>a divalent metal cation</name>
        <dbReference type="ChEBI" id="CHEBI:60240"/>
        <label>1</label>
    </ligand>
</feature>
<dbReference type="PANTHER" id="PTHR13799:SF13">
    <property type="entry name" value="NIF3-LIKE PROTEIN 1"/>
    <property type="match status" value="1"/>
</dbReference>
<evidence type="ECO:0000313" key="6">
    <source>
        <dbReference type="Proteomes" id="UP001153737"/>
    </source>
</evidence>
<comment type="similarity">
    <text evidence="1 3">Belongs to the GTP cyclohydrolase I type 2/NIF3 family.</text>
</comment>
<gene>
    <name evidence="5" type="ORF">PHAECO_LOCUS6853</name>
</gene>
<dbReference type="NCBIfam" id="TIGR00486">
    <property type="entry name" value="YbgI_SA1388"/>
    <property type="match status" value="1"/>
</dbReference>
<dbReference type="EMBL" id="OU896708">
    <property type="protein sequence ID" value="CAH1155837.1"/>
    <property type="molecule type" value="Genomic_DNA"/>
</dbReference>
<dbReference type="Gene3D" id="3.40.1390.30">
    <property type="entry name" value="NIF3 (NGG1p interacting factor 3)-like"/>
    <property type="match status" value="1"/>
</dbReference>
<evidence type="ECO:0000256" key="1">
    <source>
        <dbReference type="ARBA" id="ARBA00006964"/>
    </source>
</evidence>
<feature type="binding site" evidence="4">
    <location>
        <position position="275"/>
    </location>
    <ligand>
        <name>a divalent metal cation</name>
        <dbReference type="ChEBI" id="CHEBI:60240"/>
        <label>1</label>
    </ligand>
</feature>
<dbReference type="SUPFAM" id="SSF102705">
    <property type="entry name" value="NIF3 (NGG1p interacting factor 3)-like"/>
    <property type="match status" value="1"/>
</dbReference>
<reference evidence="5" key="2">
    <citation type="submission" date="2022-10" db="EMBL/GenBank/DDBJ databases">
        <authorList>
            <consortium name="ENA_rothamsted_submissions"/>
            <consortium name="culmorum"/>
            <person name="King R."/>
        </authorList>
    </citation>
    <scope>NUCLEOTIDE SEQUENCE</scope>
</reference>
<dbReference type="Proteomes" id="UP001153737">
    <property type="component" value="Chromosome 2"/>
</dbReference>
<evidence type="ECO:0000256" key="3">
    <source>
        <dbReference type="PIRNR" id="PIRNR037490"/>
    </source>
</evidence>
<keyword evidence="4" id="KW-0479">Metal-binding</keyword>
<sequence length="311" mass="34782">MLVTRTLVHKNFSKKTFFSSTSKHFLTSQHFVRDTGIRSLNRCSNMGVKLRDIINRLNVMAPLKLAESWDNVGVLVEPDSDKIIETILLTIDLTEDVLEEAIENKAQLIISYHPNIFKSLKTVSQNHWKERIIIKCIRNGIAVFSPHTSWDSVEGGVNDWLGSAFQTQSSKAILKNKEYPDSNIGAGRLLSLAAPITFRKAIDDVKEHIGLSHLRIGVSRHKDLDSLISTVALCAGSGTSVLNGVQADLYLTGEMMHHDVLEATQNGIHVILCNHSDSERGYLEHFQEKLIKSENINVMVSKVDRDCLTIV</sequence>
<dbReference type="PANTHER" id="PTHR13799">
    <property type="entry name" value="NGG1 INTERACTING FACTOR 3"/>
    <property type="match status" value="1"/>
</dbReference>
<protein>
    <recommendedName>
        <fullName evidence="2 3">NIF3-like protein 1</fullName>
    </recommendedName>
</protein>
<dbReference type="InterPro" id="IPR036069">
    <property type="entry name" value="DUF34/NIF3_sf"/>
</dbReference>